<evidence type="ECO:0000256" key="8">
    <source>
        <dbReference type="ARBA" id="ARBA00039168"/>
    </source>
</evidence>
<evidence type="ECO:0000256" key="7">
    <source>
        <dbReference type="ARBA" id="ARBA00038151"/>
    </source>
</evidence>
<dbReference type="Gene3D" id="1.10.3730.20">
    <property type="match status" value="1"/>
</dbReference>
<evidence type="ECO:0000256" key="5">
    <source>
        <dbReference type="ARBA" id="ARBA00022989"/>
    </source>
</evidence>
<keyword evidence="12" id="KW-1185">Reference proteome</keyword>
<keyword evidence="3" id="KW-1003">Cell membrane</keyword>
<dbReference type="RefSeq" id="WP_052562158.1">
    <property type="nucleotide sequence ID" value="NZ_BAFN01000001.1"/>
</dbReference>
<keyword evidence="6 10" id="KW-0472">Membrane</keyword>
<evidence type="ECO:0000256" key="2">
    <source>
        <dbReference type="ARBA" id="ARBA00022448"/>
    </source>
</evidence>
<evidence type="ECO:0000256" key="9">
    <source>
        <dbReference type="RuleBase" id="RU003942"/>
    </source>
</evidence>
<dbReference type="EMBL" id="BAFN01000001">
    <property type="protein sequence ID" value="GAN32054.1"/>
    <property type="molecule type" value="Genomic_DNA"/>
</dbReference>
<evidence type="ECO:0000313" key="12">
    <source>
        <dbReference type="Proteomes" id="UP000032309"/>
    </source>
</evidence>
<evidence type="ECO:0000256" key="6">
    <source>
        <dbReference type="ARBA" id="ARBA00023136"/>
    </source>
</evidence>
<dbReference type="InterPro" id="IPR000390">
    <property type="entry name" value="Small_drug/metabolite_transptr"/>
</dbReference>
<feature type="transmembrane region" description="Helical" evidence="10">
    <location>
        <begin position="33"/>
        <end position="52"/>
    </location>
</feature>
<accession>A0ABQ0JUE0</accession>
<gene>
    <name evidence="11" type="ORF">BROSI_A0558</name>
</gene>
<sequence>MSWILLFVAGIFEVVWAVGLKYTHGFTRLLPSMVTAFAMIMSFVLLGIAARGLPIGTSYAVWTGIGTVGTVIAGIFLFHEPRDWGRICCILLILLGVAGLKILGR</sequence>
<protein>
    <recommendedName>
        <fullName evidence="8">Guanidinium exporter</fullName>
    </recommendedName>
</protein>
<evidence type="ECO:0000256" key="3">
    <source>
        <dbReference type="ARBA" id="ARBA00022475"/>
    </source>
</evidence>
<comment type="subcellular location">
    <subcellularLocation>
        <location evidence="1 9">Cell membrane</location>
        <topology evidence="1 9">Multi-pass membrane protein</topology>
    </subcellularLocation>
</comment>
<evidence type="ECO:0000256" key="1">
    <source>
        <dbReference type="ARBA" id="ARBA00004651"/>
    </source>
</evidence>
<keyword evidence="2" id="KW-0813">Transport</keyword>
<evidence type="ECO:0000313" key="11">
    <source>
        <dbReference type="EMBL" id="GAN32054.1"/>
    </source>
</evidence>
<dbReference type="Pfam" id="PF00893">
    <property type="entry name" value="Multi_Drug_Res"/>
    <property type="match status" value="1"/>
</dbReference>
<keyword evidence="4 9" id="KW-0812">Transmembrane</keyword>
<dbReference type="NCBIfam" id="NF008512">
    <property type="entry name" value="PRK11431.1"/>
    <property type="match status" value="1"/>
</dbReference>
<comment type="similarity">
    <text evidence="7">Belongs to the drug/metabolite transporter (DMT) superfamily. Small multidrug resistance (SMR) (TC 2.A.7.1) family. Gdx/SugE subfamily.</text>
</comment>
<evidence type="ECO:0000256" key="4">
    <source>
        <dbReference type="ARBA" id="ARBA00022692"/>
    </source>
</evidence>
<name>A0ABQ0JUE0_9BACT</name>
<proteinExistence type="inferred from homology"/>
<comment type="caution">
    <text evidence="11">The sequence shown here is derived from an EMBL/GenBank/DDBJ whole genome shotgun (WGS) entry which is preliminary data.</text>
</comment>
<dbReference type="InterPro" id="IPR045324">
    <property type="entry name" value="Small_multidrug_res"/>
</dbReference>
<organism evidence="11 12">
    <name type="scientific">Candidatus Brocadia sinica JPN1</name>
    <dbReference type="NCBI Taxonomy" id="1197129"/>
    <lineage>
        <taxon>Bacteria</taxon>
        <taxon>Pseudomonadati</taxon>
        <taxon>Planctomycetota</taxon>
        <taxon>Candidatus Brocadiia</taxon>
        <taxon>Candidatus Brocadiales</taxon>
        <taxon>Candidatus Brocadiaceae</taxon>
        <taxon>Candidatus Brocadia</taxon>
    </lineage>
</organism>
<dbReference type="Proteomes" id="UP000032309">
    <property type="component" value="Unassembled WGS sequence"/>
</dbReference>
<feature type="transmembrane region" description="Helical" evidence="10">
    <location>
        <begin position="84"/>
        <end position="103"/>
    </location>
</feature>
<keyword evidence="5 10" id="KW-1133">Transmembrane helix</keyword>
<dbReference type="InterPro" id="IPR037185">
    <property type="entry name" value="EmrE-like"/>
</dbReference>
<dbReference type="SUPFAM" id="SSF103481">
    <property type="entry name" value="Multidrug resistance efflux transporter EmrE"/>
    <property type="match status" value="1"/>
</dbReference>
<reference evidence="12" key="1">
    <citation type="journal article" date="2015" name="Genome Announc.">
        <title>Draft Genome Sequence of an Anaerobic Ammonium-Oxidizing Bacterium, "Candidatus Brocadia sinica".</title>
        <authorList>
            <person name="Oshiki M."/>
            <person name="Shinyako-Hata K."/>
            <person name="Satoh H."/>
            <person name="Okabe S."/>
        </authorList>
    </citation>
    <scope>NUCLEOTIDE SEQUENCE [LARGE SCALE GENOMIC DNA]</scope>
    <source>
        <strain evidence="12">JPN1</strain>
    </source>
</reference>
<evidence type="ECO:0000256" key="10">
    <source>
        <dbReference type="SAM" id="Phobius"/>
    </source>
</evidence>
<feature type="transmembrane region" description="Helical" evidence="10">
    <location>
        <begin position="59"/>
        <end position="78"/>
    </location>
</feature>
<dbReference type="PANTHER" id="PTHR30561">
    <property type="entry name" value="SMR FAMILY PROTON-DEPENDENT DRUG EFFLUX TRANSPORTER SUGE"/>
    <property type="match status" value="1"/>
</dbReference>
<dbReference type="PANTHER" id="PTHR30561:SF0">
    <property type="entry name" value="GUANIDINIUM EXPORTER"/>
    <property type="match status" value="1"/>
</dbReference>